<keyword evidence="5" id="KW-1185">Reference proteome</keyword>
<dbReference type="InterPro" id="IPR009072">
    <property type="entry name" value="Histone-fold"/>
</dbReference>
<dbReference type="Pfam" id="PF00808">
    <property type="entry name" value="CBFD_NFYB_HMF"/>
    <property type="match status" value="1"/>
</dbReference>
<dbReference type="SUPFAM" id="SSF47113">
    <property type="entry name" value="Histone-fold"/>
    <property type="match status" value="1"/>
</dbReference>
<protein>
    <submittedName>
        <fullName evidence="6">Transcription factor CBF/NF-Y/archaeal histone domain-containing protein</fullName>
    </submittedName>
</protein>
<dbReference type="Gene3D" id="1.10.20.10">
    <property type="entry name" value="Histone, subunit A"/>
    <property type="match status" value="1"/>
</dbReference>
<dbReference type="GO" id="GO:0006338">
    <property type="term" value="P:chromatin remodeling"/>
    <property type="evidence" value="ECO:0007669"/>
    <property type="project" value="TreeGrafter"/>
</dbReference>
<evidence type="ECO:0000256" key="3">
    <source>
        <dbReference type="SAM" id="MobiDB-lite"/>
    </source>
</evidence>
<feature type="region of interest" description="Disordered" evidence="3">
    <location>
        <begin position="1"/>
        <end position="29"/>
    </location>
</feature>
<dbReference type="PANTHER" id="PTHR10252">
    <property type="entry name" value="HISTONE-LIKE TRANSCRIPTION FACTOR CCAAT-RELATED"/>
    <property type="match status" value="1"/>
</dbReference>
<dbReference type="CDD" id="cd22924">
    <property type="entry name" value="HFD_CHRAC1-like"/>
    <property type="match status" value="1"/>
</dbReference>
<accession>A0A914XLF1</accession>
<dbReference type="GO" id="GO:0008623">
    <property type="term" value="C:CHRAC"/>
    <property type="evidence" value="ECO:0007669"/>
    <property type="project" value="TreeGrafter"/>
</dbReference>
<evidence type="ECO:0000256" key="2">
    <source>
        <dbReference type="ARBA" id="ARBA00023242"/>
    </source>
</evidence>
<evidence type="ECO:0000313" key="6">
    <source>
        <dbReference type="WBParaSite" id="PSAMB.scaffold8size148366.g147.t1"/>
    </source>
</evidence>
<feature type="domain" description="Transcription factor CBF/NF-Y/archaeal histone" evidence="4">
    <location>
        <begin position="25"/>
        <end position="71"/>
    </location>
</feature>
<dbReference type="PANTHER" id="PTHR10252:SF54">
    <property type="entry name" value="CHROMATIN ACCESSIBILITY COMPLEX PROTEIN 1"/>
    <property type="match status" value="1"/>
</dbReference>
<proteinExistence type="predicted"/>
<reference evidence="6" key="1">
    <citation type="submission" date="2022-11" db="UniProtKB">
        <authorList>
            <consortium name="WormBaseParasite"/>
        </authorList>
    </citation>
    <scope>IDENTIFICATION</scope>
</reference>
<keyword evidence="2" id="KW-0539">Nucleus</keyword>
<name>A0A914XLF1_9BILA</name>
<comment type="subcellular location">
    <subcellularLocation>
        <location evidence="1">Nucleus</location>
    </subcellularLocation>
</comment>
<evidence type="ECO:0000259" key="4">
    <source>
        <dbReference type="Pfam" id="PF00808"/>
    </source>
</evidence>
<dbReference type="Proteomes" id="UP000887566">
    <property type="component" value="Unplaced"/>
</dbReference>
<feature type="compositionally biased region" description="Polar residues" evidence="3">
    <location>
        <begin position="1"/>
        <end position="16"/>
    </location>
</feature>
<sequence length="116" mass="12942">MEELNQSASSAQSNTPKKADESSGMSIPQTRIRAIMRSSPDSLQISQEALFAMSKATEFFIIQVAKGAFDKSDGKSLDYAELASFVQSNEEMEFLHEIIPKKVKASEVWHLLERNT</sequence>
<evidence type="ECO:0000256" key="1">
    <source>
        <dbReference type="ARBA" id="ARBA00004123"/>
    </source>
</evidence>
<dbReference type="InterPro" id="IPR003958">
    <property type="entry name" value="CBFA_NFYB_domain"/>
</dbReference>
<organism evidence="5 6">
    <name type="scientific">Plectus sambesii</name>
    <dbReference type="NCBI Taxonomy" id="2011161"/>
    <lineage>
        <taxon>Eukaryota</taxon>
        <taxon>Metazoa</taxon>
        <taxon>Ecdysozoa</taxon>
        <taxon>Nematoda</taxon>
        <taxon>Chromadorea</taxon>
        <taxon>Plectida</taxon>
        <taxon>Plectina</taxon>
        <taxon>Plectoidea</taxon>
        <taxon>Plectidae</taxon>
        <taxon>Plectus</taxon>
    </lineage>
</organism>
<dbReference type="WBParaSite" id="PSAMB.scaffold8size148366.g147.t1">
    <property type="protein sequence ID" value="PSAMB.scaffold8size148366.g147.t1"/>
    <property type="gene ID" value="PSAMB.scaffold8size148366.g147"/>
</dbReference>
<dbReference type="AlphaFoldDB" id="A0A914XLF1"/>
<dbReference type="GO" id="GO:0006261">
    <property type="term" value="P:DNA-templated DNA replication"/>
    <property type="evidence" value="ECO:0007669"/>
    <property type="project" value="TreeGrafter"/>
</dbReference>
<evidence type="ECO:0000313" key="5">
    <source>
        <dbReference type="Proteomes" id="UP000887566"/>
    </source>
</evidence>
<dbReference type="GO" id="GO:0046982">
    <property type="term" value="F:protein heterodimerization activity"/>
    <property type="evidence" value="ECO:0007669"/>
    <property type="project" value="InterPro"/>
</dbReference>
<dbReference type="InterPro" id="IPR050568">
    <property type="entry name" value="Transcr_DNA_Rep_Reg"/>
</dbReference>